<evidence type="ECO:0000313" key="2">
    <source>
        <dbReference type="EMBL" id="ADU22672.1"/>
    </source>
</evidence>
<dbReference type="KEGG" id="ral:Rumal_2186"/>
<dbReference type="RefSeq" id="WP_013498829.1">
    <property type="nucleotide sequence ID" value="NC_014833.1"/>
</dbReference>
<dbReference type="InterPro" id="IPR052043">
    <property type="entry name" value="PolySaccharide_Degr_Enz"/>
</dbReference>
<dbReference type="PANTHER" id="PTHR33886">
    <property type="entry name" value="UNSATURATED RHAMNOGALACTURONAN HYDROLASE (EUROFUNG)"/>
    <property type="match status" value="1"/>
</dbReference>
<dbReference type="Pfam" id="PF07470">
    <property type="entry name" value="Glyco_hydro_88"/>
    <property type="match status" value="1"/>
</dbReference>
<reference evidence="2 3" key="1">
    <citation type="journal article" date="2011" name="J. Bacteriol.">
        <title>Complete genome of the cellulolytic ruminal bacterium Ruminococcus albus 7.</title>
        <authorList>
            <person name="Suen G."/>
            <person name="Stevenson D.M."/>
            <person name="Bruce D.C."/>
            <person name="Chertkov O."/>
            <person name="Copeland A."/>
            <person name="Cheng J.F."/>
            <person name="Detter C."/>
            <person name="Detter J.C."/>
            <person name="Goodwin L.A."/>
            <person name="Han C.S."/>
            <person name="Hauser L.J."/>
            <person name="Ivanova N.N."/>
            <person name="Kyrpides N.C."/>
            <person name="Land M.L."/>
            <person name="Lapidus A."/>
            <person name="Lucas S."/>
            <person name="Ovchinnikova G."/>
            <person name="Pitluck S."/>
            <person name="Tapia R."/>
            <person name="Woyke T."/>
            <person name="Boyum J."/>
            <person name="Mead D."/>
            <person name="Weimer P.J."/>
        </authorList>
    </citation>
    <scope>NUCLEOTIDE SEQUENCE [LARGE SCALE GENOMIC DNA]</scope>
    <source>
        <strain evidence="3">ATCC 27210 / DSM 20455 / JCM 14654 / NCDO 2250 / 7</strain>
    </source>
</reference>
<dbReference type="EMBL" id="CP002403">
    <property type="protein sequence ID" value="ADU22672.1"/>
    <property type="molecule type" value="Genomic_DNA"/>
</dbReference>
<accession>E6UC50</accession>
<dbReference type="HOGENOM" id="CLU_038720_1_0_9"/>
<organism evidence="2 3">
    <name type="scientific">Ruminococcus albus (strain ATCC 27210 / DSM 20455 / JCM 14654 / NCDO 2250 / 7)</name>
    <dbReference type="NCBI Taxonomy" id="697329"/>
    <lineage>
        <taxon>Bacteria</taxon>
        <taxon>Bacillati</taxon>
        <taxon>Bacillota</taxon>
        <taxon>Clostridia</taxon>
        <taxon>Eubacteriales</taxon>
        <taxon>Oscillospiraceae</taxon>
        <taxon>Ruminococcus</taxon>
    </lineage>
</organism>
<dbReference type="Gene3D" id="1.50.10.10">
    <property type="match status" value="1"/>
</dbReference>
<protein>
    <submittedName>
        <fullName evidence="2">Glycosyl hydrolase family 88</fullName>
    </submittedName>
</protein>
<proteinExistence type="predicted"/>
<gene>
    <name evidence="2" type="ordered locus">Rumal_2186</name>
</gene>
<dbReference type="STRING" id="697329.Rumal_2186"/>
<dbReference type="GO" id="GO:0005975">
    <property type="term" value="P:carbohydrate metabolic process"/>
    <property type="evidence" value="ECO:0007669"/>
    <property type="project" value="InterPro"/>
</dbReference>
<dbReference type="AlphaFoldDB" id="E6UC50"/>
<name>E6UC50_RUMA7</name>
<dbReference type="InterPro" id="IPR012341">
    <property type="entry name" value="6hp_glycosidase-like_sf"/>
</dbReference>
<sequence>MTGDKMYSDIEKYIKRLAMGSTPEKPLWNIESIRQGKPAYWNYIDGCMMTALLNASEIMNEPFYLDFCERFIDHYIGEDGTPLGYSKDKYNLDDINEGRVLFDLYRLTGKEKYKKAIMLLRDQLKDQPRTDTGNFWHKKIYPDQIWLDGIYMAQVFYVRYEKEFGSKDYSDTMEQIRNVRRYMFDEDKGLLCHGLDRSKKAFWADKETGKSQNCWLRATGWFTVALADIIEYIDNDEYKSELSDIFREVIGGIARYVDEKTGMYYQVVDQGDKNGNYLETSGSSMIAYAMMKGARLGVLDSSYSDMGRKTFDGICDKYLKISPTGEFDLGGICLVAGLGPEDNRRRDGSFEYYISEPVVENDAKGVAPFILCYTEVRRSI</sequence>
<dbReference type="GO" id="GO:0016787">
    <property type="term" value="F:hydrolase activity"/>
    <property type="evidence" value="ECO:0007669"/>
    <property type="project" value="UniProtKB-KW"/>
</dbReference>
<dbReference type="InterPro" id="IPR008928">
    <property type="entry name" value="6-hairpin_glycosidase_sf"/>
</dbReference>
<dbReference type="PANTHER" id="PTHR33886:SF8">
    <property type="entry name" value="UNSATURATED RHAMNOGALACTURONAN HYDROLASE (EUROFUNG)"/>
    <property type="match status" value="1"/>
</dbReference>
<dbReference type="eggNOG" id="COG4225">
    <property type="taxonomic scope" value="Bacteria"/>
</dbReference>
<dbReference type="Proteomes" id="UP000006919">
    <property type="component" value="Chromosome"/>
</dbReference>
<dbReference type="SUPFAM" id="SSF48208">
    <property type="entry name" value="Six-hairpin glycosidases"/>
    <property type="match status" value="1"/>
</dbReference>
<keyword evidence="1 2" id="KW-0378">Hydrolase</keyword>
<evidence type="ECO:0000256" key="1">
    <source>
        <dbReference type="ARBA" id="ARBA00022801"/>
    </source>
</evidence>
<evidence type="ECO:0000313" key="3">
    <source>
        <dbReference type="Proteomes" id="UP000006919"/>
    </source>
</evidence>
<dbReference type="InterPro" id="IPR010905">
    <property type="entry name" value="Glyco_hydro_88"/>
</dbReference>